<accession>A0A382SVI2</accession>
<feature type="non-terminal residue" evidence="1">
    <location>
        <position position="1"/>
    </location>
</feature>
<proteinExistence type="predicted"/>
<sequence>GHCDIPCGIYDPISAKIAAQTVLKMTMKIEALGNTSDANSLNRFIAAKEKHAELVKHEIDILWHDYFKPEHLEKYPDLHTKVWNTTKLAASNKQNVDSKSATQLVTSVDEIALIFWATKGVDYSDTVESIRFGS</sequence>
<gene>
    <name evidence="1" type="ORF">METZ01_LOCUS366760</name>
</gene>
<name>A0A382SVI2_9ZZZZ</name>
<dbReference type="AlphaFoldDB" id="A0A382SVI2"/>
<reference evidence="1" key="1">
    <citation type="submission" date="2018-05" db="EMBL/GenBank/DDBJ databases">
        <authorList>
            <person name="Lanie J.A."/>
            <person name="Ng W.-L."/>
            <person name="Kazmierczak K.M."/>
            <person name="Andrzejewski T.M."/>
            <person name="Davidsen T.M."/>
            <person name="Wayne K.J."/>
            <person name="Tettelin H."/>
            <person name="Glass J.I."/>
            <person name="Rusch D."/>
            <person name="Podicherti R."/>
            <person name="Tsui H.-C.T."/>
            <person name="Winkler M.E."/>
        </authorList>
    </citation>
    <scope>NUCLEOTIDE SEQUENCE</scope>
</reference>
<dbReference type="Pfam" id="PF09055">
    <property type="entry name" value="Sod_Ni"/>
    <property type="match status" value="1"/>
</dbReference>
<dbReference type="NCBIfam" id="TIGR02753">
    <property type="entry name" value="sodN"/>
    <property type="match status" value="1"/>
</dbReference>
<organism evidence="1">
    <name type="scientific">marine metagenome</name>
    <dbReference type="NCBI Taxonomy" id="408172"/>
    <lineage>
        <taxon>unclassified sequences</taxon>
        <taxon>metagenomes</taxon>
        <taxon>ecological metagenomes</taxon>
    </lineage>
</organism>
<dbReference type="SUPFAM" id="SSF109770">
    <property type="entry name" value="Nickel-containing superoxide dismutase, NiSOD"/>
    <property type="match status" value="1"/>
</dbReference>
<protein>
    <recommendedName>
        <fullName evidence="2">Superoxide dismutase, Ni</fullName>
    </recommendedName>
</protein>
<evidence type="ECO:0000313" key="1">
    <source>
        <dbReference type="EMBL" id="SVD13906.1"/>
    </source>
</evidence>
<dbReference type="EMBL" id="UINC01131912">
    <property type="protein sequence ID" value="SVD13906.1"/>
    <property type="molecule type" value="Genomic_DNA"/>
</dbReference>
<evidence type="ECO:0008006" key="2">
    <source>
        <dbReference type="Google" id="ProtNLM"/>
    </source>
</evidence>
<dbReference type="InterPro" id="IPR036502">
    <property type="entry name" value="NiSOD_sf"/>
</dbReference>
<dbReference type="InterPro" id="IPR014123">
    <property type="entry name" value="Superoxide_dismutase_Ni-type"/>
</dbReference>
<dbReference type="Gene3D" id="1.20.120.400">
    <property type="entry name" value="Nickel-containing superoxide dismutase"/>
    <property type="match status" value="1"/>
</dbReference>
<dbReference type="GO" id="GO:0004784">
    <property type="term" value="F:superoxide dismutase activity"/>
    <property type="evidence" value="ECO:0007669"/>
    <property type="project" value="InterPro"/>
</dbReference>
<dbReference type="GO" id="GO:0016151">
    <property type="term" value="F:nickel cation binding"/>
    <property type="evidence" value="ECO:0007669"/>
    <property type="project" value="InterPro"/>
</dbReference>